<evidence type="ECO:0000259" key="13">
    <source>
        <dbReference type="PROSITE" id="PS51670"/>
    </source>
</evidence>
<accession>A0AAD3CMH5</accession>
<evidence type="ECO:0000256" key="6">
    <source>
        <dbReference type="ARBA" id="ARBA00022964"/>
    </source>
</evidence>
<dbReference type="InterPro" id="IPR006620">
    <property type="entry name" value="Pro_4_hyd_alph"/>
</dbReference>
<feature type="domain" description="Fe2OG dioxygenase" evidence="12">
    <location>
        <begin position="399"/>
        <end position="512"/>
    </location>
</feature>
<keyword evidence="15" id="KW-1185">Reference proteome</keyword>
<evidence type="ECO:0000256" key="10">
    <source>
        <dbReference type="ARBA" id="ARBA00023136"/>
    </source>
</evidence>
<evidence type="ECO:0000256" key="5">
    <source>
        <dbReference type="ARBA" id="ARBA00022723"/>
    </source>
</evidence>
<dbReference type="Pfam" id="PF01549">
    <property type="entry name" value="ShK"/>
    <property type="match status" value="2"/>
</dbReference>
<dbReference type="GO" id="GO:0005506">
    <property type="term" value="F:iron ion binding"/>
    <property type="evidence" value="ECO:0007669"/>
    <property type="project" value="InterPro"/>
</dbReference>
<name>A0AAD3CMH5_9STRA</name>
<dbReference type="SMART" id="SM00254">
    <property type="entry name" value="ShKT"/>
    <property type="match status" value="2"/>
</dbReference>
<dbReference type="FunFam" id="2.60.120.620:FF:000031">
    <property type="entry name" value="Predicted protein"/>
    <property type="match status" value="1"/>
</dbReference>
<feature type="region of interest" description="Disordered" evidence="11">
    <location>
        <begin position="57"/>
        <end position="78"/>
    </location>
</feature>
<keyword evidence="4" id="KW-0812">Transmembrane</keyword>
<evidence type="ECO:0000256" key="8">
    <source>
        <dbReference type="ARBA" id="ARBA00023002"/>
    </source>
</evidence>
<dbReference type="PANTHER" id="PTHR10869">
    <property type="entry name" value="PROLYL 4-HYDROXYLASE ALPHA SUBUNIT"/>
    <property type="match status" value="1"/>
</dbReference>
<gene>
    <name evidence="14" type="ORF">CTEN210_04245</name>
</gene>
<evidence type="ECO:0000256" key="1">
    <source>
        <dbReference type="ARBA" id="ARBA00001961"/>
    </source>
</evidence>
<dbReference type="SMART" id="SM00702">
    <property type="entry name" value="P4Hc"/>
    <property type="match status" value="1"/>
</dbReference>
<protein>
    <recommendedName>
        <fullName evidence="16">Procollagen-proline 4-dioxygenase</fullName>
    </recommendedName>
</protein>
<keyword evidence="8" id="KW-0560">Oxidoreductase</keyword>
<dbReference type="Pfam" id="PF13640">
    <property type="entry name" value="2OG-FeII_Oxy_3"/>
    <property type="match status" value="1"/>
</dbReference>
<comment type="cofactor">
    <cofactor evidence="1">
        <name>L-ascorbate</name>
        <dbReference type="ChEBI" id="CHEBI:38290"/>
    </cofactor>
</comment>
<evidence type="ECO:0000313" key="14">
    <source>
        <dbReference type="EMBL" id="GFH47770.1"/>
    </source>
</evidence>
<evidence type="ECO:0000259" key="12">
    <source>
        <dbReference type="PROSITE" id="PS51471"/>
    </source>
</evidence>
<keyword evidence="7" id="KW-1133">Transmembrane helix</keyword>
<keyword evidence="10" id="KW-0472">Membrane</keyword>
<dbReference type="InterPro" id="IPR003582">
    <property type="entry name" value="ShKT_dom"/>
</dbReference>
<dbReference type="GO" id="GO:0005783">
    <property type="term" value="C:endoplasmic reticulum"/>
    <property type="evidence" value="ECO:0007669"/>
    <property type="project" value="TreeGrafter"/>
</dbReference>
<comment type="caution">
    <text evidence="14">The sequence shown here is derived from an EMBL/GenBank/DDBJ whole genome shotgun (WGS) entry which is preliminary data.</text>
</comment>
<dbReference type="PROSITE" id="PS51670">
    <property type="entry name" value="SHKT"/>
    <property type="match status" value="2"/>
</dbReference>
<dbReference type="InterPro" id="IPR045054">
    <property type="entry name" value="P4HA-like"/>
</dbReference>
<dbReference type="PROSITE" id="PS51471">
    <property type="entry name" value="FE2OG_OXY"/>
    <property type="match status" value="1"/>
</dbReference>
<dbReference type="InterPro" id="IPR044862">
    <property type="entry name" value="Pro_4_hyd_alph_FE2OG_OXY"/>
</dbReference>
<dbReference type="Proteomes" id="UP001054902">
    <property type="component" value="Unassembled WGS sequence"/>
</dbReference>
<dbReference type="PANTHER" id="PTHR10869:SF233">
    <property type="entry name" value="FE2OG DIOXYGENASE DOMAIN-CONTAINING PROTEIN"/>
    <property type="match status" value="1"/>
</dbReference>
<keyword evidence="9" id="KW-0408">Iron</keyword>
<evidence type="ECO:0000256" key="4">
    <source>
        <dbReference type="ARBA" id="ARBA00022692"/>
    </source>
</evidence>
<feature type="domain" description="ShKT" evidence="13">
    <location>
        <begin position="190"/>
        <end position="224"/>
    </location>
</feature>
<keyword evidence="6" id="KW-0223">Dioxygenase</keyword>
<evidence type="ECO:0000256" key="2">
    <source>
        <dbReference type="ARBA" id="ARBA00004167"/>
    </source>
</evidence>
<dbReference type="AlphaFoldDB" id="A0AAD3CMH5"/>
<organism evidence="14 15">
    <name type="scientific">Chaetoceros tenuissimus</name>
    <dbReference type="NCBI Taxonomy" id="426638"/>
    <lineage>
        <taxon>Eukaryota</taxon>
        <taxon>Sar</taxon>
        <taxon>Stramenopiles</taxon>
        <taxon>Ochrophyta</taxon>
        <taxon>Bacillariophyta</taxon>
        <taxon>Coscinodiscophyceae</taxon>
        <taxon>Chaetocerotophycidae</taxon>
        <taxon>Chaetocerotales</taxon>
        <taxon>Chaetocerotaceae</taxon>
        <taxon>Chaetoceros</taxon>
    </lineage>
</organism>
<dbReference type="EMBL" id="BLLK01000023">
    <property type="protein sequence ID" value="GFH47770.1"/>
    <property type="molecule type" value="Genomic_DNA"/>
</dbReference>
<comment type="subcellular location">
    <subcellularLocation>
        <location evidence="3">Endomembrane system</location>
    </subcellularLocation>
    <subcellularLocation>
        <location evidence="2">Membrane</location>
        <topology evidence="2">Single-pass membrane protein</topology>
    </subcellularLocation>
</comment>
<dbReference type="GO" id="GO:0031418">
    <property type="term" value="F:L-ascorbic acid binding"/>
    <property type="evidence" value="ECO:0007669"/>
    <property type="project" value="InterPro"/>
</dbReference>
<evidence type="ECO:0000256" key="9">
    <source>
        <dbReference type="ARBA" id="ARBA00023004"/>
    </source>
</evidence>
<feature type="domain" description="ShKT" evidence="13">
    <location>
        <begin position="81"/>
        <end position="115"/>
    </location>
</feature>
<proteinExistence type="predicted"/>
<dbReference type="InterPro" id="IPR005123">
    <property type="entry name" value="Oxoglu/Fe-dep_dioxygenase_dom"/>
</dbReference>
<reference evidence="14 15" key="1">
    <citation type="journal article" date="2021" name="Sci. Rep.">
        <title>The genome of the diatom Chaetoceros tenuissimus carries an ancient integrated fragment of an extant virus.</title>
        <authorList>
            <person name="Hongo Y."/>
            <person name="Kimura K."/>
            <person name="Takaki Y."/>
            <person name="Yoshida Y."/>
            <person name="Baba S."/>
            <person name="Kobayashi G."/>
            <person name="Nagasaki K."/>
            <person name="Hano T."/>
            <person name="Tomaru Y."/>
        </authorList>
    </citation>
    <scope>NUCLEOTIDE SEQUENCE [LARGE SCALE GENOMIC DNA]</scope>
    <source>
        <strain evidence="14 15">NIES-3715</strain>
    </source>
</reference>
<dbReference type="GO" id="GO:0016020">
    <property type="term" value="C:membrane"/>
    <property type="evidence" value="ECO:0007669"/>
    <property type="project" value="UniProtKB-SubCell"/>
</dbReference>
<evidence type="ECO:0008006" key="16">
    <source>
        <dbReference type="Google" id="ProtNLM"/>
    </source>
</evidence>
<evidence type="ECO:0000256" key="3">
    <source>
        <dbReference type="ARBA" id="ARBA00004308"/>
    </source>
</evidence>
<evidence type="ECO:0000256" key="11">
    <source>
        <dbReference type="SAM" id="MobiDB-lite"/>
    </source>
</evidence>
<feature type="compositionally biased region" description="Acidic residues" evidence="11">
    <location>
        <begin position="57"/>
        <end position="71"/>
    </location>
</feature>
<evidence type="ECO:0000313" key="15">
    <source>
        <dbReference type="Proteomes" id="UP001054902"/>
    </source>
</evidence>
<evidence type="ECO:0000256" key="7">
    <source>
        <dbReference type="ARBA" id="ARBA00022989"/>
    </source>
</evidence>
<dbReference type="GO" id="GO:0004656">
    <property type="term" value="F:procollagen-proline 4-dioxygenase activity"/>
    <property type="evidence" value="ECO:0007669"/>
    <property type="project" value="TreeGrafter"/>
</dbReference>
<dbReference type="Gene3D" id="2.60.120.620">
    <property type="entry name" value="q2cbj1_9rhob like domain"/>
    <property type="match status" value="1"/>
</dbReference>
<sequence length="524" mass="58810">MKFTSLSLFSAFLFNSINDPLASLALASSADKEQECKVDENGNQVCEANLLDDDDDYLHDDDDDFVDEDPSNDNTKEDPNCIDTHELCSFWASTGECAANPNFMLQGCKKSCNNCSDNLSRNLQSTKEKLDAEKPHLLNLMKQYGEAQKVDGDKADVTMLVIKKTIDYMKNYIYAENPTHHLSQSVLDACTNNHELCAFWAAIGECENNISFMQTKCAPSCQSCSNIDFNTRCPKRPEDAVPALKPNDLNLMFERIVATAPGNQTEATQVLAQQKAVQEDGMPYYTVHVQSSPTIQSKDEGYQVSLDFDKSQDPWVITFENFLTDEECEELIELGHKEGYDRSKDVGAKAADGSYDGKISTTRTSKNAWCSDKNGCRSHPVAKRIHDRIQKVLGIPTQNYEDFQMLRYEKGQFYRTHHDYIPHQKDRACGPRILTFFLYLSDVEEGGGTGLGQITDPITGKKGLVVNPKKGKALLWPSIYNHDPMEKDGRTNHEAISVEDGVKFAANAWVHMYDVIETQKRGCT</sequence>
<keyword evidence="5" id="KW-0479">Metal-binding</keyword>